<gene>
    <name evidence="3" type="ORF">K6Y31_15815</name>
</gene>
<comment type="similarity">
    <text evidence="1">Belongs to the YggT family.</text>
</comment>
<evidence type="ECO:0000313" key="4">
    <source>
        <dbReference type="Proteomes" id="UP001201273"/>
    </source>
</evidence>
<evidence type="ECO:0000256" key="2">
    <source>
        <dbReference type="SAM" id="Phobius"/>
    </source>
</evidence>
<dbReference type="RefSeq" id="WP_233053915.1">
    <property type="nucleotide sequence ID" value="NZ_JAIMJA010000017.1"/>
</dbReference>
<dbReference type="PANTHER" id="PTHR33219">
    <property type="entry name" value="YLMG HOMOLOG PROTEIN 2, CHLOROPLASTIC"/>
    <property type="match status" value="1"/>
</dbReference>
<keyword evidence="2" id="KW-0472">Membrane</keyword>
<name>A0ABS8WFZ1_9GAMM</name>
<proteinExistence type="inferred from homology"/>
<protein>
    <submittedName>
        <fullName evidence="3">YggT family protein</fullName>
    </submittedName>
</protein>
<dbReference type="InterPro" id="IPR003425">
    <property type="entry name" value="CCB3/YggT"/>
</dbReference>
<dbReference type="PANTHER" id="PTHR33219:SF14">
    <property type="entry name" value="PROTEIN COFACTOR ASSEMBLY OF COMPLEX C SUBUNIT B CCB3, CHLOROPLASTIC-RELATED"/>
    <property type="match status" value="1"/>
</dbReference>
<feature type="transmembrane region" description="Helical" evidence="2">
    <location>
        <begin position="97"/>
        <end position="124"/>
    </location>
</feature>
<reference evidence="3 4" key="1">
    <citation type="journal article" date="2022" name="Environ. Microbiol. Rep.">
        <title>Eco-phylogenetic analyses reveal divergent evolution of vitamin B12 metabolism in the marine bacterial family 'Psychromonadaceae'.</title>
        <authorList>
            <person name="Jin X."/>
            <person name="Yang Y."/>
            <person name="Cao H."/>
            <person name="Gao B."/>
            <person name="Zhao Z."/>
        </authorList>
    </citation>
    <scope>NUCLEOTIDE SEQUENCE [LARGE SCALE GENOMIC DNA]</scope>
    <source>
        <strain evidence="3 4">MKS20</strain>
    </source>
</reference>
<dbReference type="EMBL" id="JAIMJA010000017">
    <property type="protein sequence ID" value="MCE2596270.1"/>
    <property type="molecule type" value="Genomic_DNA"/>
</dbReference>
<dbReference type="Proteomes" id="UP001201273">
    <property type="component" value="Unassembled WGS sequence"/>
</dbReference>
<keyword evidence="4" id="KW-1185">Reference proteome</keyword>
<organism evidence="3 4">
    <name type="scientific">Motilimonas cestriensis</name>
    <dbReference type="NCBI Taxonomy" id="2742685"/>
    <lineage>
        <taxon>Bacteria</taxon>
        <taxon>Pseudomonadati</taxon>
        <taxon>Pseudomonadota</taxon>
        <taxon>Gammaproteobacteria</taxon>
        <taxon>Alteromonadales</taxon>
        <taxon>Alteromonadales genera incertae sedis</taxon>
        <taxon>Motilimonas</taxon>
    </lineage>
</organism>
<evidence type="ECO:0000256" key="1">
    <source>
        <dbReference type="ARBA" id="ARBA00010894"/>
    </source>
</evidence>
<keyword evidence="2" id="KW-1133">Transmembrane helix</keyword>
<feature type="transmembrane region" description="Helical" evidence="2">
    <location>
        <begin position="6"/>
        <end position="27"/>
    </location>
</feature>
<accession>A0ABS8WFZ1</accession>
<comment type="caution">
    <text evidence="3">The sequence shown here is derived from an EMBL/GenBank/DDBJ whole genome shotgun (WGS) entry which is preliminary data.</text>
</comment>
<sequence>MGTNPFDFLINTLFDLYISVVILRLWLQVVRADFYNPFCQFVVKATNPLLKPLRRVIPGFGGFDFASVVLLLIIVLAKLLLLQYLNFLPYETNSVGGLLLITALVALKKIGYLLFWVLIIRAILSWVSQGRSPVEYVMYQLTEPLMAPIRRMLPSMGGLDLSILVIFILLQFINYGMLSLIGPLWLML</sequence>
<feature type="transmembrane region" description="Helical" evidence="2">
    <location>
        <begin position="63"/>
        <end position="85"/>
    </location>
</feature>
<evidence type="ECO:0000313" key="3">
    <source>
        <dbReference type="EMBL" id="MCE2596270.1"/>
    </source>
</evidence>
<dbReference type="Pfam" id="PF02325">
    <property type="entry name" value="CCB3_YggT"/>
    <property type="match status" value="2"/>
</dbReference>
<feature type="transmembrane region" description="Helical" evidence="2">
    <location>
        <begin position="161"/>
        <end position="186"/>
    </location>
</feature>
<keyword evidence="2" id="KW-0812">Transmembrane</keyword>